<gene>
    <name evidence="2" type="ORF">RY831_03590</name>
</gene>
<evidence type="ECO:0000313" key="2">
    <source>
        <dbReference type="EMBL" id="MEC4718217.1"/>
    </source>
</evidence>
<dbReference type="RefSeq" id="WP_326504970.1">
    <property type="nucleotide sequence ID" value="NZ_JAWIIV010000002.1"/>
</dbReference>
<protein>
    <recommendedName>
        <fullName evidence="4">Ig-like domain-containing protein</fullName>
    </recommendedName>
</protein>
<feature type="signal peptide" evidence="1">
    <location>
        <begin position="1"/>
        <end position="24"/>
    </location>
</feature>
<keyword evidence="1" id="KW-0732">Signal</keyword>
<evidence type="ECO:0008006" key="4">
    <source>
        <dbReference type="Google" id="ProtNLM"/>
    </source>
</evidence>
<name>A0ABU6J3M2_9BURK</name>
<evidence type="ECO:0000256" key="1">
    <source>
        <dbReference type="SAM" id="SignalP"/>
    </source>
</evidence>
<proteinExistence type="predicted"/>
<dbReference type="EMBL" id="JAWIIV010000002">
    <property type="protein sequence ID" value="MEC4718217.1"/>
    <property type="molecule type" value="Genomic_DNA"/>
</dbReference>
<sequence>MRKNKQIATAILFVIAAASGTAHAAPATVIQKLNATSVAGGPIDLGNNRMLTIVGYAADVATMDSGTISSVVIRNLDNGDVYSAPVLRRVANFDALLSKAGTAPATASKLVNAGFIAVIDSYTLPAGTYEAAGVNFTPTGGTAAVSVVASTKGLFSVPQNRVVGDILVTGPDGAPVAVSLKPGTGTETKGTMFLSGYPALRNGAYTVRATARNKYGKSAGTESITVRYTRPIVKADITSPLVEGFPGMPSMLTIASPLDNSPLTGTITGKILLENAVLGTVNLQGVDLSTTEEKDVALAPKQQGRYQVSGKASASRGTARIWIDAPDAPDLQVTVGSWDPDAGIKVQKNRELYAPLLDPVQILASAESGSNCNTIYGVTDGATMSGSYAQPSCAVRYKNLPDGVVQEAAMRGSLKGYLKKDGDHGIDFETGILWTHPDTGETAFYKAKDRSMKLAGIEPNEPEVTFAHTDKLAIPAKGSPGKLLTLPGQNTAGRVTVTGKYPDMSVQVTVGSGTPKTVSTSGTSLREFINTTVPGIWETQDVVIESWYNKYPEKRFKKTLTFTAIPRDPVVVLTNASTVSTSDAVVKGNLGVYQGASGGFKYSPTETGAWTVQLFEDDGKGNRTALGEPVTEIAADGAFTVNLGKLPAGRKNLLAVGKLTSADTGVTTPDITSTKVSLIVADGSPLTGKIEVRQPSGPVPFTPSLNILLDGQMRVADIGKVEWLSSTDGVNFAKVDGANTGLRPQMTTSGKVWYKAKLTNRHSDVAHELDPVQVQAFAVPKVTVTGDTATFVGQPVVLTASTNGPEADYVWSVGQSATDRNPQVVSGVDTITITPTAPSDMLIKVVASEKGAPADNAAKNASVTTVLRVIRPAVQRPMITGPGYVETGKEYEFKAVIPSLFAPGLKTSLVAKGQWVLPDGATVEGDTLRYTIQPTDRALRYEAWVENVDGTKTFSDFGLRSWTYEWPEWQLVTKVVDNRVPATLRFQVSPKNPRDSQKMGGEKPTYNWQFPASFKVVSQSAESVMVEAYEPGEFQAVARVSDSRGNVTEVNSDLIQIAPAPDLIPEVAIQSGDRWNRAPNKVYARVNLLSVPKNDSFESASFKLNGKEVASGKAVATFIDIPSAGTHEVSAVVRSAGGKVATATKSIDLGTGDSPVCSIQQYGDGKTSLSLIARCTVTQGLVNGYKWTVNGQPMAATSYMLSFAKKDLDAGVVSAQVTATTDKGQEGIATWPN</sequence>
<feature type="chain" id="PRO_5047416580" description="Ig-like domain-containing protein" evidence="1">
    <location>
        <begin position="25"/>
        <end position="1233"/>
    </location>
</feature>
<dbReference type="Proteomes" id="UP001352263">
    <property type="component" value="Unassembled WGS sequence"/>
</dbReference>
<organism evidence="2 3">
    <name type="scientific">Noviherbaspirillum album</name>
    <dbReference type="NCBI Taxonomy" id="3080276"/>
    <lineage>
        <taxon>Bacteria</taxon>
        <taxon>Pseudomonadati</taxon>
        <taxon>Pseudomonadota</taxon>
        <taxon>Betaproteobacteria</taxon>
        <taxon>Burkholderiales</taxon>
        <taxon>Oxalobacteraceae</taxon>
        <taxon>Noviherbaspirillum</taxon>
    </lineage>
</organism>
<comment type="caution">
    <text evidence="2">The sequence shown here is derived from an EMBL/GenBank/DDBJ whole genome shotgun (WGS) entry which is preliminary data.</text>
</comment>
<keyword evidence="3" id="KW-1185">Reference proteome</keyword>
<accession>A0ABU6J3M2</accession>
<evidence type="ECO:0000313" key="3">
    <source>
        <dbReference type="Proteomes" id="UP001352263"/>
    </source>
</evidence>
<reference evidence="2 3" key="1">
    <citation type="submission" date="2023-10" db="EMBL/GenBank/DDBJ databases">
        <title>Noviherbaspirillum sp. CPCC 100848 genome assembly.</title>
        <authorList>
            <person name="Li X.Y."/>
            <person name="Fang X.M."/>
        </authorList>
    </citation>
    <scope>NUCLEOTIDE SEQUENCE [LARGE SCALE GENOMIC DNA]</scope>
    <source>
        <strain evidence="2 3">CPCC 100848</strain>
    </source>
</reference>